<dbReference type="SMART" id="SM00387">
    <property type="entry name" value="HATPase_c"/>
    <property type="match status" value="1"/>
</dbReference>
<dbReference type="InterPro" id="IPR036097">
    <property type="entry name" value="HisK_dim/P_sf"/>
</dbReference>
<dbReference type="InterPro" id="IPR004358">
    <property type="entry name" value="Sig_transdc_His_kin-like_C"/>
</dbReference>
<dbReference type="InterPro" id="IPR003660">
    <property type="entry name" value="HAMP_dom"/>
</dbReference>
<gene>
    <name evidence="15" type="ORF">Aph01nite_16490</name>
</gene>
<reference evidence="15" key="1">
    <citation type="submission" date="2021-01" db="EMBL/GenBank/DDBJ databases">
        <title>Whole genome shotgun sequence of Acrocarpospora phusangensis NBRC 108782.</title>
        <authorList>
            <person name="Komaki H."/>
            <person name="Tamura T."/>
        </authorList>
    </citation>
    <scope>NUCLEOTIDE SEQUENCE</scope>
    <source>
        <strain evidence="15">NBRC 108782</strain>
    </source>
</reference>
<evidence type="ECO:0000256" key="1">
    <source>
        <dbReference type="ARBA" id="ARBA00000085"/>
    </source>
</evidence>
<evidence type="ECO:0000256" key="12">
    <source>
        <dbReference type="SAM" id="Phobius"/>
    </source>
</evidence>
<keyword evidence="6 12" id="KW-0812">Transmembrane</keyword>
<dbReference type="GO" id="GO:0000155">
    <property type="term" value="F:phosphorelay sensor kinase activity"/>
    <property type="evidence" value="ECO:0007669"/>
    <property type="project" value="InterPro"/>
</dbReference>
<sequence length="468" mass="51084">MATGTVVLFVCIAVSFLFLLYVAGKDTDRVEARATEAWNRVVPLIREGPLPSLLPDSQVEAIQVLDARGNVVASTQQLLGKPPMATFLSGNGDVRSAQVLCPPRGLVGCSTVVSYKVYQPDGIWPLYVAVPVIPWYGDATALLLAIGVSVLVTAGITGWVFRDLTKVVAPVNAMQAELAEITASRLDRRVPVPRKYGEIKFLAETVNDTLDRLEGAYQQLRRFTSDASHDLRSPISAMRVQLDQALMYPQDTDWPKMATSVLAGVDRLQAIVTDLLTLARLDARAPLSRNPTDLSMLVAAEVDRRTYRVELVKNLRRNVYVECDRLRITRVLVNLLDNAERHANSRITVSVRSEGCTAIMEVLDDGAGIAPEQREMVFERFTRLAASRERDSGGTGLGLPIAREIAEAHQGTLTIQDSERGARFVLSLPVYECAPVGAQTRSPSAGAGGRRGPTRRNWTIPDLGKGAT</sequence>
<dbReference type="SMART" id="SM00388">
    <property type="entry name" value="HisKA"/>
    <property type="match status" value="1"/>
</dbReference>
<comment type="subcellular location">
    <subcellularLocation>
        <location evidence="2">Cell membrane</location>
    </subcellularLocation>
</comment>
<evidence type="ECO:0000256" key="10">
    <source>
        <dbReference type="ARBA" id="ARBA00023136"/>
    </source>
</evidence>
<keyword evidence="5" id="KW-0808">Transferase</keyword>
<dbReference type="InterPro" id="IPR036890">
    <property type="entry name" value="HATPase_C_sf"/>
</dbReference>
<dbReference type="PROSITE" id="PS50885">
    <property type="entry name" value="HAMP"/>
    <property type="match status" value="1"/>
</dbReference>
<organism evidence="15 16">
    <name type="scientific">Acrocarpospora phusangensis</name>
    <dbReference type="NCBI Taxonomy" id="1070424"/>
    <lineage>
        <taxon>Bacteria</taxon>
        <taxon>Bacillati</taxon>
        <taxon>Actinomycetota</taxon>
        <taxon>Actinomycetes</taxon>
        <taxon>Streptosporangiales</taxon>
        <taxon>Streptosporangiaceae</taxon>
        <taxon>Acrocarpospora</taxon>
    </lineage>
</organism>
<evidence type="ECO:0000256" key="2">
    <source>
        <dbReference type="ARBA" id="ARBA00004236"/>
    </source>
</evidence>
<dbReference type="CDD" id="cd00082">
    <property type="entry name" value="HisKA"/>
    <property type="match status" value="1"/>
</dbReference>
<dbReference type="AlphaFoldDB" id="A0A919Q6J1"/>
<dbReference type="InterPro" id="IPR003594">
    <property type="entry name" value="HATPase_dom"/>
</dbReference>
<comment type="caution">
    <text evidence="15">The sequence shown here is derived from an EMBL/GenBank/DDBJ whole genome shotgun (WGS) entry which is preliminary data.</text>
</comment>
<dbReference type="PANTHER" id="PTHR45436:SF5">
    <property type="entry name" value="SENSOR HISTIDINE KINASE TRCS"/>
    <property type="match status" value="1"/>
</dbReference>
<evidence type="ECO:0000256" key="8">
    <source>
        <dbReference type="ARBA" id="ARBA00022989"/>
    </source>
</evidence>
<dbReference type="InterPro" id="IPR005467">
    <property type="entry name" value="His_kinase_dom"/>
</dbReference>
<keyword evidence="8 12" id="KW-1133">Transmembrane helix</keyword>
<keyword evidence="16" id="KW-1185">Reference proteome</keyword>
<proteinExistence type="predicted"/>
<dbReference type="SUPFAM" id="SSF47384">
    <property type="entry name" value="Homodimeric domain of signal transducing histidine kinase"/>
    <property type="match status" value="1"/>
</dbReference>
<evidence type="ECO:0000256" key="11">
    <source>
        <dbReference type="SAM" id="MobiDB-lite"/>
    </source>
</evidence>
<dbReference type="Pfam" id="PF00512">
    <property type="entry name" value="HisKA"/>
    <property type="match status" value="1"/>
</dbReference>
<keyword evidence="9" id="KW-0902">Two-component regulatory system</keyword>
<dbReference type="SMART" id="SM00304">
    <property type="entry name" value="HAMP"/>
    <property type="match status" value="1"/>
</dbReference>
<dbReference type="EC" id="2.7.13.3" evidence="3"/>
<dbReference type="PANTHER" id="PTHR45436">
    <property type="entry name" value="SENSOR HISTIDINE KINASE YKOH"/>
    <property type="match status" value="1"/>
</dbReference>
<name>A0A919Q6J1_9ACTN</name>
<evidence type="ECO:0000259" key="13">
    <source>
        <dbReference type="PROSITE" id="PS50109"/>
    </source>
</evidence>
<keyword evidence="10 12" id="KW-0472">Membrane</keyword>
<evidence type="ECO:0000256" key="4">
    <source>
        <dbReference type="ARBA" id="ARBA00022553"/>
    </source>
</evidence>
<keyword evidence="7 15" id="KW-0418">Kinase</keyword>
<evidence type="ECO:0000256" key="6">
    <source>
        <dbReference type="ARBA" id="ARBA00022692"/>
    </source>
</evidence>
<feature type="region of interest" description="Disordered" evidence="11">
    <location>
        <begin position="438"/>
        <end position="468"/>
    </location>
</feature>
<dbReference type="EMBL" id="BOOA01000009">
    <property type="protein sequence ID" value="GIH23339.1"/>
    <property type="molecule type" value="Genomic_DNA"/>
</dbReference>
<feature type="domain" description="Histidine kinase" evidence="13">
    <location>
        <begin position="226"/>
        <end position="432"/>
    </location>
</feature>
<dbReference type="PROSITE" id="PS50109">
    <property type="entry name" value="HIS_KIN"/>
    <property type="match status" value="1"/>
</dbReference>
<dbReference type="SUPFAM" id="SSF55874">
    <property type="entry name" value="ATPase domain of HSP90 chaperone/DNA topoisomerase II/histidine kinase"/>
    <property type="match status" value="1"/>
</dbReference>
<feature type="domain" description="HAMP" evidence="14">
    <location>
        <begin position="165"/>
        <end position="218"/>
    </location>
</feature>
<dbReference type="GO" id="GO:0005886">
    <property type="term" value="C:plasma membrane"/>
    <property type="evidence" value="ECO:0007669"/>
    <property type="project" value="UniProtKB-SubCell"/>
</dbReference>
<dbReference type="CDD" id="cd00075">
    <property type="entry name" value="HATPase"/>
    <property type="match status" value="1"/>
</dbReference>
<dbReference type="InterPro" id="IPR050428">
    <property type="entry name" value="TCS_sensor_his_kinase"/>
</dbReference>
<dbReference type="PRINTS" id="PR00344">
    <property type="entry name" value="BCTRLSENSOR"/>
</dbReference>
<evidence type="ECO:0000259" key="14">
    <source>
        <dbReference type="PROSITE" id="PS50885"/>
    </source>
</evidence>
<dbReference type="Gene3D" id="1.10.287.130">
    <property type="match status" value="1"/>
</dbReference>
<protein>
    <recommendedName>
        <fullName evidence="3">histidine kinase</fullName>
        <ecNumber evidence="3">2.7.13.3</ecNumber>
    </recommendedName>
</protein>
<keyword evidence="4" id="KW-0597">Phosphoprotein</keyword>
<evidence type="ECO:0000313" key="15">
    <source>
        <dbReference type="EMBL" id="GIH23339.1"/>
    </source>
</evidence>
<evidence type="ECO:0000256" key="7">
    <source>
        <dbReference type="ARBA" id="ARBA00022777"/>
    </source>
</evidence>
<dbReference type="Proteomes" id="UP000640052">
    <property type="component" value="Unassembled WGS sequence"/>
</dbReference>
<comment type="catalytic activity">
    <reaction evidence="1">
        <text>ATP + protein L-histidine = ADP + protein N-phospho-L-histidine.</text>
        <dbReference type="EC" id="2.7.13.3"/>
    </reaction>
</comment>
<dbReference type="InterPro" id="IPR003661">
    <property type="entry name" value="HisK_dim/P_dom"/>
</dbReference>
<evidence type="ECO:0000256" key="5">
    <source>
        <dbReference type="ARBA" id="ARBA00022679"/>
    </source>
</evidence>
<accession>A0A919Q6J1</accession>
<dbReference type="Gene3D" id="6.10.340.10">
    <property type="match status" value="1"/>
</dbReference>
<evidence type="ECO:0000256" key="9">
    <source>
        <dbReference type="ARBA" id="ARBA00023012"/>
    </source>
</evidence>
<dbReference type="Gene3D" id="3.30.565.10">
    <property type="entry name" value="Histidine kinase-like ATPase, C-terminal domain"/>
    <property type="match status" value="1"/>
</dbReference>
<feature type="transmembrane region" description="Helical" evidence="12">
    <location>
        <begin position="6"/>
        <end position="23"/>
    </location>
</feature>
<dbReference type="Pfam" id="PF02518">
    <property type="entry name" value="HATPase_c"/>
    <property type="match status" value="1"/>
</dbReference>
<evidence type="ECO:0000256" key="3">
    <source>
        <dbReference type="ARBA" id="ARBA00012438"/>
    </source>
</evidence>
<evidence type="ECO:0000313" key="16">
    <source>
        <dbReference type="Proteomes" id="UP000640052"/>
    </source>
</evidence>
<feature type="transmembrane region" description="Helical" evidence="12">
    <location>
        <begin position="141"/>
        <end position="161"/>
    </location>
</feature>
<dbReference type="RefSeq" id="WP_204040141.1">
    <property type="nucleotide sequence ID" value="NZ_BOOA01000009.1"/>
</dbReference>